<comment type="function">
    <text evidence="6">Involved in mitochondrial fission. Acts as an adapter protein required to form mitochondrial fission complexes. Formation of these complexes is required to promote constriction and fission of the mitochondrial compartment at a late step in mitochondrial division.</text>
</comment>
<evidence type="ECO:0000256" key="1">
    <source>
        <dbReference type="ARBA" id="ARBA00022574"/>
    </source>
</evidence>
<keyword evidence="3" id="KW-0175">Coiled coil</keyword>
<comment type="similarity">
    <text evidence="4">Belongs to the WD repeat MDV1/CAF4 family.</text>
</comment>
<proteinExistence type="inferred from homology"/>
<dbReference type="AlphaFoldDB" id="A0AAN7B1L1"/>
<gene>
    <name evidence="9" type="ORF">QBC37DRAFT_450559</name>
</gene>
<evidence type="ECO:0000313" key="9">
    <source>
        <dbReference type="EMBL" id="KAK4209361.1"/>
    </source>
</evidence>
<dbReference type="Gene3D" id="2.130.10.10">
    <property type="entry name" value="YVTN repeat-like/Quinoprotein amine dehydrogenase"/>
    <property type="match status" value="3"/>
</dbReference>
<sequence length="970" mass="107860">MSSGPKPLPELVRDSELETKFDSGRRTIHFFHDTPTTTRQEVWQREKKPIGRGAFGEVWLEKPEEDEVYEQIIEHHDQTISTFFLEDPHNIYETGTCDIAETSVGKKTLTLRPSGSGGNTNRLSPDQLRVSKFSLASILDSGKDDVPGDFTYIAGAFLSESPNTLAALWDNGDGFGGVHVWDVEKGVITRMFAHKLRRKEKKTRHTRQTGADASGSRSSQLDRSCIVFSPDSQMIAYSYRLSSTIRVANLTAGDVTELGGHELPITMLAFSAPQENTSNDCTVVLASASLDKTVRLWPFFESRPAAADEDWQVLHHSEPVVWVSFVPVDDAPRPDAADATRFQILSISESRTQHHWRWWHQWEAVSYNMHMEPFSPAPGVVAAIAAAQDGQWIAIGIWSAETKSAQLELGRRIVLQRDVTFHIPPDDCILLHDHAAVDNISFLGSSDDEGAILAVSTDKSITFYGRDFGGRYLSQILKIPKGRELSYPISPVVLTSNSHYLSLFHHHSQEIEFWDSANLRSLYDIQCHVDYARFSSISPDGKYAVSVAEDTSPAASSIMMWSVRKARPALVIKAGKRESDVAIHAVGFSADSELIGVLTYSCDLHVWRVKTGEYMGMVQCQNDHQINPRTEMVACAACAVLAPDLMGFACPFAYEVQEAGRNITHHGISLRYRTNTDWTFGAGIPHATVPFDLARDKPHVPVGGLAFSHDGRFLAEISIDGVVTIWKTTSGRSRIQTKIRTTVGTKADDAGGEVWNYLSTSEGDNEGPSAGVAFSQYDTKLAVYFNNTQGLQLWSLEDDKPALIIRQTTSILKGNLNGHLAGLESCPAPFISPDFTRYVIYSGVSGEVTLMSLRSKQVIQVLKCHRHHRELPRRTPLVSFSPDSRRLITAFPYNGPTMKVWDAKTGAKLTEFDVSSVDGVFFWPDSRRVATTSFREGRIRVFDAKTGECCRIFQGKGQDYVVEEEKEEDT</sequence>
<reference evidence="9" key="2">
    <citation type="submission" date="2023-05" db="EMBL/GenBank/DDBJ databases">
        <authorList>
            <consortium name="Lawrence Berkeley National Laboratory"/>
            <person name="Steindorff A."/>
            <person name="Hensen N."/>
            <person name="Bonometti L."/>
            <person name="Westerberg I."/>
            <person name="Brannstrom I.O."/>
            <person name="Guillou S."/>
            <person name="Cros-Aarteil S."/>
            <person name="Calhoun S."/>
            <person name="Haridas S."/>
            <person name="Kuo A."/>
            <person name="Mondo S."/>
            <person name="Pangilinan J."/>
            <person name="Riley R."/>
            <person name="Labutti K."/>
            <person name="Andreopoulos B."/>
            <person name="Lipzen A."/>
            <person name="Chen C."/>
            <person name="Yanf M."/>
            <person name="Daum C."/>
            <person name="Ng V."/>
            <person name="Clum A."/>
            <person name="Ohm R."/>
            <person name="Martin F."/>
            <person name="Silar P."/>
            <person name="Natvig D."/>
            <person name="Lalanne C."/>
            <person name="Gautier V."/>
            <person name="Ament-Velasquez S.L."/>
            <person name="Kruys A."/>
            <person name="Hutchinson M.I."/>
            <person name="Powell A.J."/>
            <person name="Barry K."/>
            <person name="Miller A.N."/>
            <person name="Grigoriev I.V."/>
            <person name="Debuchy R."/>
            <person name="Gladieux P."/>
            <person name="Thoren M.H."/>
            <person name="Johannesson H."/>
        </authorList>
    </citation>
    <scope>NUCLEOTIDE SEQUENCE</scope>
    <source>
        <strain evidence="9">PSN293</strain>
    </source>
</reference>
<dbReference type="PANTHER" id="PTHR22847:SF637">
    <property type="entry name" value="WD REPEAT DOMAIN 5B"/>
    <property type="match status" value="1"/>
</dbReference>
<name>A0AAN7B1L1_9PEZI</name>
<evidence type="ECO:0000313" key="10">
    <source>
        <dbReference type="Proteomes" id="UP001301769"/>
    </source>
</evidence>
<evidence type="ECO:0000256" key="6">
    <source>
        <dbReference type="ARBA" id="ARBA00043913"/>
    </source>
</evidence>
<evidence type="ECO:0000256" key="7">
    <source>
        <dbReference type="PROSITE-ProRule" id="PRU00221"/>
    </source>
</evidence>
<organism evidence="9 10">
    <name type="scientific">Rhypophila decipiens</name>
    <dbReference type="NCBI Taxonomy" id="261697"/>
    <lineage>
        <taxon>Eukaryota</taxon>
        <taxon>Fungi</taxon>
        <taxon>Dikarya</taxon>
        <taxon>Ascomycota</taxon>
        <taxon>Pezizomycotina</taxon>
        <taxon>Sordariomycetes</taxon>
        <taxon>Sordariomycetidae</taxon>
        <taxon>Sordariales</taxon>
        <taxon>Naviculisporaceae</taxon>
        <taxon>Rhypophila</taxon>
    </lineage>
</organism>
<reference evidence="9" key="1">
    <citation type="journal article" date="2023" name="Mol. Phylogenet. Evol.">
        <title>Genome-scale phylogeny and comparative genomics of the fungal order Sordariales.</title>
        <authorList>
            <person name="Hensen N."/>
            <person name="Bonometti L."/>
            <person name="Westerberg I."/>
            <person name="Brannstrom I.O."/>
            <person name="Guillou S."/>
            <person name="Cros-Aarteil S."/>
            <person name="Calhoun S."/>
            <person name="Haridas S."/>
            <person name="Kuo A."/>
            <person name="Mondo S."/>
            <person name="Pangilinan J."/>
            <person name="Riley R."/>
            <person name="LaButti K."/>
            <person name="Andreopoulos B."/>
            <person name="Lipzen A."/>
            <person name="Chen C."/>
            <person name="Yan M."/>
            <person name="Daum C."/>
            <person name="Ng V."/>
            <person name="Clum A."/>
            <person name="Steindorff A."/>
            <person name="Ohm R.A."/>
            <person name="Martin F."/>
            <person name="Silar P."/>
            <person name="Natvig D.O."/>
            <person name="Lalanne C."/>
            <person name="Gautier V."/>
            <person name="Ament-Velasquez S.L."/>
            <person name="Kruys A."/>
            <person name="Hutchinson M.I."/>
            <person name="Powell A.J."/>
            <person name="Barry K."/>
            <person name="Miller A.N."/>
            <person name="Grigoriev I.V."/>
            <person name="Debuchy R."/>
            <person name="Gladieux P."/>
            <person name="Hiltunen Thoren M."/>
            <person name="Johannesson H."/>
        </authorList>
    </citation>
    <scope>NUCLEOTIDE SEQUENCE</scope>
    <source>
        <strain evidence="9">PSN293</strain>
    </source>
</reference>
<dbReference type="EMBL" id="MU858207">
    <property type="protein sequence ID" value="KAK4209361.1"/>
    <property type="molecule type" value="Genomic_DNA"/>
</dbReference>
<dbReference type="SUPFAM" id="SSF82171">
    <property type="entry name" value="DPP6 N-terminal domain-like"/>
    <property type="match status" value="1"/>
</dbReference>
<feature type="repeat" description="WD" evidence="7">
    <location>
        <begin position="702"/>
        <end position="736"/>
    </location>
</feature>
<dbReference type="Pfam" id="PF00400">
    <property type="entry name" value="WD40"/>
    <property type="match status" value="1"/>
</dbReference>
<evidence type="ECO:0000256" key="3">
    <source>
        <dbReference type="ARBA" id="ARBA00023054"/>
    </source>
</evidence>
<dbReference type="SUPFAM" id="SSF50978">
    <property type="entry name" value="WD40 repeat-like"/>
    <property type="match status" value="1"/>
</dbReference>
<comment type="caution">
    <text evidence="9">The sequence shown here is derived from an EMBL/GenBank/DDBJ whole genome shotgun (WGS) entry which is preliminary data.</text>
</comment>
<dbReference type="InterPro" id="IPR001680">
    <property type="entry name" value="WD40_rpt"/>
</dbReference>
<evidence type="ECO:0000256" key="5">
    <source>
        <dbReference type="ARBA" id="ARBA00039789"/>
    </source>
</evidence>
<dbReference type="SMART" id="SM00320">
    <property type="entry name" value="WD40"/>
    <property type="match status" value="6"/>
</dbReference>
<dbReference type="PANTHER" id="PTHR22847">
    <property type="entry name" value="WD40 REPEAT PROTEIN"/>
    <property type="match status" value="1"/>
</dbReference>
<keyword evidence="1 7" id="KW-0853">WD repeat</keyword>
<protein>
    <recommendedName>
        <fullName evidence="5">Mitochondrial division protein 1</fullName>
    </recommendedName>
</protein>
<accession>A0AAN7B1L1</accession>
<keyword evidence="2" id="KW-0677">Repeat</keyword>
<dbReference type="GO" id="GO:1990234">
    <property type="term" value="C:transferase complex"/>
    <property type="evidence" value="ECO:0007669"/>
    <property type="project" value="UniProtKB-ARBA"/>
</dbReference>
<evidence type="ECO:0000256" key="4">
    <source>
        <dbReference type="ARBA" id="ARBA00038415"/>
    </source>
</evidence>
<dbReference type="InterPro" id="IPR036322">
    <property type="entry name" value="WD40_repeat_dom_sf"/>
</dbReference>
<dbReference type="Proteomes" id="UP001301769">
    <property type="component" value="Unassembled WGS sequence"/>
</dbReference>
<evidence type="ECO:0000256" key="8">
    <source>
        <dbReference type="SAM" id="MobiDB-lite"/>
    </source>
</evidence>
<dbReference type="PROSITE" id="PS50082">
    <property type="entry name" value="WD_REPEATS_2"/>
    <property type="match status" value="1"/>
</dbReference>
<feature type="compositionally biased region" description="Polar residues" evidence="8">
    <location>
        <begin position="208"/>
        <end position="217"/>
    </location>
</feature>
<feature type="region of interest" description="Disordered" evidence="8">
    <location>
        <begin position="198"/>
        <end position="217"/>
    </location>
</feature>
<keyword evidence="10" id="KW-1185">Reference proteome</keyword>
<evidence type="ECO:0000256" key="2">
    <source>
        <dbReference type="ARBA" id="ARBA00022737"/>
    </source>
</evidence>
<dbReference type="InterPro" id="IPR015943">
    <property type="entry name" value="WD40/YVTN_repeat-like_dom_sf"/>
</dbReference>
<feature type="compositionally biased region" description="Basic residues" evidence="8">
    <location>
        <begin position="198"/>
        <end position="207"/>
    </location>
</feature>